<dbReference type="PROSITE" id="PS00109">
    <property type="entry name" value="PROTEIN_KINASE_TYR"/>
    <property type="match status" value="1"/>
</dbReference>
<evidence type="ECO:0000313" key="2">
    <source>
        <dbReference type="EMBL" id="EKX34780.1"/>
    </source>
</evidence>
<dbReference type="Pfam" id="PF00069">
    <property type="entry name" value="Pkinase"/>
    <property type="match status" value="1"/>
</dbReference>
<dbReference type="GO" id="GO:0004674">
    <property type="term" value="F:protein serine/threonine kinase activity"/>
    <property type="evidence" value="ECO:0007669"/>
    <property type="project" value="TreeGrafter"/>
</dbReference>
<dbReference type="eggNOG" id="KOG0193">
    <property type="taxonomic scope" value="Eukaryota"/>
</dbReference>
<dbReference type="Gene3D" id="3.30.200.20">
    <property type="entry name" value="Phosphorylase Kinase, domain 1"/>
    <property type="match status" value="1"/>
</dbReference>
<dbReference type="OrthoDB" id="346907at2759"/>
<dbReference type="OMA" id="CTEGQHE"/>
<dbReference type="EnsemblProtists" id="EKX34780">
    <property type="protein sequence ID" value="EKX34780"/>
    <property type="gene ID" value="GUITHDRAFT_119091"/>
</dbReference>
<dbReference type="RefSeq" id="XP_005821760.1">
    <property type="nucleotide sequence ID" value="XM_005821703.1"/>
</dbReference>
<gene>
    <name evidence="2" type="ORF">GUITHDRAFT_119091</name>
</gene>
<proteinExistence type="predicted"/>
<protein>
    <recommendedName>
        <fullName evidence="1">Protein kinase domain-containing protein</fullName>
    </recommendedName>
</protein>
<sequence length="327" mass="37738">MEAEMEAEMKKLRVKGSMTFGEVMAQGEFGVIIKGFYMGRPVAIKQILLHEKSRHTLQMLHDEVKILSKVKHANIVEFLGVLSDFPMKSNGRFFPYALMFELCDESLWVRLHRKRHRYDMREKLRIISEISAAVSHLHKKHIVHQDLSSSNVLLSFSGTVKLSDFGFARECKNGSHENEYIVGCEVDGAAVKLLGKPVTTKSDVWALGCLTWEVVSGKFPWNERNVNDRRGLAQHIALDSFRDDPGLRLSSSQFHKRVKAICEHARKREKDVAVEKKMDVDTLRTWLHSFYETYNKEKLEDVPYIAKFHQGEFQMTGHCLDKCERII</sequence>
<reference evidence="3" key="3">
    <citation type="submission" date="2015-06" db="UniProtKB">
        <authorList>
            <consortium name="EnsemblProtists"/>
        </authorList>
    </citation>
    <scope>IDENTIFICATION</scope>
</reference>
<evidence type="ECO:0000313" key="4">
    <source>
        <dbReference type="Proteomes" id="UP000011087"/>
    </source>
</evidence>
<dbReference type="InterPro" id="IPR011009">
    <property type="entry name" value="Kinase-like_dom_sf"/>
</dbReference>
<dbReference type="KEGG" id="gtt:GUITHDRAFT_119091"/>
<dbReference type="InterPro" id="IPR000719">
    <property type="entry name" value="Prot_kinase_dom"/>
</dbReference>
<dbReference type="PROSITE" id="PS50011">
    <property type="entry name" value="PROTEIN_KINASE_DOM"/>
    <property type="match status" value="1"/>
</dbReference>
<accession>L1IG48</accession>
<reference evidence="4" key="2">
    <citation type="submission" date="2012-11" db="EMBL/GenBank/DDBJ databases">
        <authorList>
            <person name="Kuo A."/>
            <person name="Curtis B.A."/>
            <person name="Tanifuji G."/>
            <person name="Burki F."/>
            <person name="Gruber A."/>
            <person name="Irimia M."/>
            <person name="Maruyama S."/>
            <person name="Arias M.C."/>
            <person name="Ball S.G."/>
            <person name="Gile G.H."/>
            <person name="Hirakawa Y."/>
            <person name="Hopkins J.F."/>
            <person name="Rensing S.A."/>
            <person name="Schmutz J."/>
            <person name="Symeonidi A."/>
            <person name="Elias M."/>
            <person name="Eveleigh R.J."/>
            <person name="Herman E.K."/>
            <person name="Klute M.J."/>
            <person name="Nakayama T."/>
            <person name="Obornik M."/>
            <person name="Reyes-Prieto A."/>
            <person name="Armbrust E.V."/>
            <person name="Aves S.J."/>
            <person name="Beiko R.G."/>
            <person name="Coutinho P."/>
            <person name="Dacks J.B."/>
            <person name="Durnford D.G."/>
            <person name="Fast N.M."/>
            <person name="Green B.R."/>
            <person name="Grisdale C."/>
            <person name="Hempe F."/>
            <person name="Henrissat B."/>
            <person name="Hoppner M.P."/>
            <person name="Ishida K.-I."/>
            <person name="Kim E."/>
            <person name="Koreny L."/>
            <person name="Kroth P.G."/>
            <person name="Liu Y."/>
            <person name="Malik S.-B."/>
            <person name="Maier U.G."/>
            <person name="McRose D."/>
            <person name="Mock T."/>
            <person name="Neilson J.A."/>
            <person name="Onodera N.T."/>
            <person name="Poole A.M."/>
            <person name="Pritham E.J."/>
            <person name="Richards T.A."/>
            <person name="Rocap G."/>
            <person name="Roy S.W."/>
            <person name="Sarai C."/>
            <person name="Schaack S."/>
            <person name="Shirato S."/>
            <person name="Slamovits C.H."/>
            <person name="Spencer D.F."/>
            <person name="Suzuki S."/>
            <person name="Worden A.Z."/>
            <person name="Zauner S."/>
            <person name="Barry K."/>
            <person name="Bell C."/>
            <person name="Bharti A.K."/>
            <person name="Crow J.A."/>
            <person name="Grimwood J."/>
            <person name="Kramer R."/>
            <person name="Lindquist E."/>
            <person name="Lucas S."/>
            <person name="Salamov A."/>
            <person name="McFadden G.I."/>
            <person name="Lane C.E."/>
            <person name="Keeling P.J."/>
            <person name="Gray M.W."/>
            <person name="Grigoriev I.V."/>
            <person name="Archibald J.M."/>
        </authorList>
    </citation>
    <scope>NUCLEOTIDE SEQUENCE</scope>
    <source>
        <strain evidence="4">CCMP2712</strain>
    </source>
</reference>
<evidence type="ECO:0000259" key="1">
    <source>
        <dbReference type="PROSITE" id="PS50011"/>
    </source>
</evidence>
<feature type="domain" description="Protein kinase" evidence="1">
    <location>
        <begin position="18"/>
        <end position="291"/>
    </location>
</feature>
<dbReference type="HOGENOM" id="CLU_851113_0_0_1"/>
<dbReference type="GeneID" id="17291502"/>
<organism evidence="2">
    <name type="scientific">Guillardia theta (strain CCMP2712)</name>
    <name type="common">Cryptophyte</name>
    <dbReference type="NCBI Taxonomy" id="905079"/>
    <lineage>
        <taxon>Eukaryota</taxon>
        <taxon>Cryptophyceae</taxon>
        <taxon>Pyrenomonadales</taxon>
        <taxon>Geminigeraceae</taxon>
        <taxon>Guillardia</taxon>
    </lineage>
</organism>
<name>L1IG48_GUITC</name>
<dbReference type="PaxDb" id="55529-EKX34780"/>
<dbReference type="InterPro" id="IPR051681">
    <property type="entry name" value="Ser/Thr_Kinases-Pseudokinases"/>
</dbReference>
<dbReference type="SUPFAM" id="SSF56112">
    <property type="entry name" value="Protein kinase-like (PK-like)"/>
    <property type="match status" value="1"/>
</dbReference>
<dbReference type="STRING" id="905079.L1IG48"/>
<dbReference type="Gene3D" id="1.10.510.10">
    <property type="entry name" value="Transferase(Phosphotransferase) domain 1"/>
    <property type="match status" value="1"/>
</dbReference>
<reference evidence="2 4" key="1">
    <citation type="journal article" date="2012" name="Nature">
        <title>Algal genomes reveal evolutionary mosaicism and the fate of nucleomorphs.</title>
        <authorList>
            <consortium name="DOE Joint Genome Institute"/>
            <person name="Curtis B.A."/>
            <person name="Tanifuji G."/>
            <person name="Burki F."/>
            <person name="Gruber A."/>
            <person name="Irimia M."/>
            <person name="Maruyama S."/>
            <person name="Arias M.C."/>
            <person name="Ball S.G."/>
            <person name="Gile G.H."/>
            <person name="Hirakawa Y."/>
            <person name="Hopkins J.F."/>
            <person name="Kuo A."/>
            <person name="Rensing S.A."/>
            <person name="Schmutz J."/>
            <person name="Symeonidi A."/>
            <person name="Elias M."/>
            <person name="Eveleigh R.J."/>
            <person name="Herman E.K."/>
            <person name="Klute M.J."/>
            <person name="Nakayama T."/>
            <person name="Obornik M."/>
            <person name="Reyes-Prieto A."/>
            <person name="Armbrust E.V."/>
            <person name="Aves S.J."/>
            <person name="Beiko R.G."/>
            <person name="Coutinho P."/>
            <person name="Dacks J.B."/>
            <person name="Durnford D.G."/>
            <person name="Fast N.M."/>
            <person name="Green B.R."/>
            <person name="Grisdale C.J."/>
            <person name="Hempel F."/>
            <person name="Henrissat B."/>
            <person name="Hoppner M.P."/>
            <person name="Ishida K."/>
            <person name="Kim E."/>
            <person name="Koreny L."/>
            <person name="Kroth P.G."/>
            <person name="Liu Y."/>
            <person name="Malik S.B."/>
            <person name="Maier U.G."/>
            <person name="McRose D."/>
            <person name="Mock T."/>
            <person name="Neilson J.A."/>
            <person name="Onodera N.T."/>
            <person name="Poole A.M."/>
            <person name="Pritham E.J."/>
            <person name="Richards T.A."/>
            <person name="Rocap G."/>
            <person name="Roy S.W."/>
            <person name="Sarai C."/>
            <person name="Schaack S."/>
            <person name="Shirato S."/>
            <person name="Slamovits C.H."/>
            <person name="Spencer D.F."/>
            <person name="Suzuki S."/>
            <person name="Worden A.Z."/>
            <person name="Zauner S."/>
            <person name="Barry K."/>
            <person name="Bell C."/>
            <person name="Bharti A.K."/>
            <person name="Crow J.A."/>
            <person name="Grimwood J."/>
            <person name="Kramer R."/>
            <person name="Lindquist E."/>
            <person name="Lucas S."/>
            <person name="Salamov A."/>
            <person name="McFadden G.I."/>
            <person name="Lane C.E."/>
            <person name="Keeling P.J."/>
            <person name="Gray M.W."/>
            <person name="Grigoriev I.V."/>
            <person name="Archibald J.M."/>
        </authorList>
    </citation>
    <scope>NUCLEOTIDE SEQUENCE</scope>
    <source>
        <strain evidence="2 4">CCMP2712</strain>
    </source>
</reference>
<dbReference type="EMBL" id="JH993103">
    <property type="protein sequence ID" value="EKX34780.1"/>
    <property type="molecule type" value="Genomic_DNA"/>
</dbReference>
<keyword evidence="4" id="KW-1185">Reference proteome</keyword>
<dbReference type="GO" id="GO:0005524">
    <property type="term" value="F:ATP binding"/>
    <property type="evidence" value="ECO:0007669"/>
    <property type="project" value="InterPro"/>
</dbReference>
<dbReference type="Proteomes" id="UP000011087">
    <property type="component" value="Unassembled WGS sequence"/>
</dbReference>
<evidence type="ECO:0000313" key="3">
    <source>
        <dbReference type="EnsemblProtists" id="EKX34780"/>
    </source>
</evidence>
<dbReference type="PANTHER" id="PTHR44329">
    <property type="entry name" value="SERINE/THREONINE-PROTEIN KINASE TNNI3K-RELATED"/>
    <property type="match status" value="1"/>
</dbReference>
<dbReference type="InterPro" id="IPR008266">
    <property type="entry name" value="Tyr_kinase_AS"/>
</dbReference>
<dbReference type="AlphaFoldDB" id="L1IG48"/>